<dbReference type="InterPro" id="IPR019874">
    <property type="entry name" value="RF_methyltr_PrmC"/>
</dbReference>
<dbReference type="EMBL" id="FPJW01000009">
    <property type="protein sequence ID" value="SFX66562.1"/>
    <property type="molecule type" value="Genomic_DNA"/>
</dbReference>
<evidence type="ECO:0000256" key="5">
    <source>
        <dbReference type="HAMAP-Rule" id="MF_02126"/>
    </source>
</evidence>
<dbReference type="GO" id="GO:0032259">
    <property type="term" value="P:methylation"/>
    <property type="evidence" value="ECO:0007669"/>
    <property type="project" value="UniProtKB-KW"/>
</dbReference>
<evidence type="ECO:0000259" key="6">
    <source>
        <dbReference type="Pfam" id="PF05175"/>
    </source>
</evidence>
<feature type="domain" description="Release factor glutamine methyltransferase N-terminal" evidence="7">
    <location>
        <begin position="9"/>
        <end position="78"/>
    </location>
</feature>
<dbReference type="InterPro" id="IPR004556">
    <property type="entry name" value="HemK-like"/>
</dbReference>
<keyword evidence="3 5" id="KW-0949">S-adenosyl-L-methionine</keyword>
<keyword evidence="1 5" id="KW-0489">Methyltransferase</keyword>
<dbReference type="InterPro" id="IPR050320">
    <property type="entry name" value="N5-glutamine_MTase"/>
</dbReference>
<evidence type="ECO:0000313" key="8">
    <source>
        <dbReference type="EMBL" id="SFX66562.1"/>
    </source>
</evidence>
<dbReference type="OrthoDB" id="9800643at2"/>
<dbReference type="FunFam" id="3.40.50.150:FF:000053">
    <property type="entry name" value="Release factor glutamine methyltransferase"/>
    <property type="match status" value="1"/>
</dbReference>
<dbReference type="EC" id="2.1.1.297" evidence="5"/>
<feature type="binding site" evidence="5">
    <location>
        <position position="187"/>
    </location>
    <ligand>
        <name>S-adenosyl-L-methionine</name>
        <dbReference type="ChEBI" id="CHEBI:59789"/>
    </ligand>
</feature>
<dbReference type="InterPro" id="IPR029063">
    <property type="entry name" value="SAM-dependent_MTases_sf"/>
</dbReference>
<feature type="binding site" evidence="5">
    <location>
        <begin position="187"/>
        <end position="190"/>
    </location>
    <ligand>
        <name>substrate</name>
    </ligand>
</feature>
<evidence type="ECO:0000259" key="7">
    <source>
        <dbReference type="Pfam" id="PF17827"/>
    </source>
</evidence>
<name>A0A1K1YX17_9GAMM</name>
<evidence type="ECO:0000256" key="3">
    <source>
        <dbReference type="ARBA" id="ARBA00022691"/>
    </source>
</evidence>
<dbReference type="CDD" id="cd02440">
    <property type="entry name" value="AdoMet_MTases"/>
    <property type="match status" value="1"/>
</dbReference>
<dbReference type="InterPro" id="IPR007848">
    <property type="entry name" value="Small_mtfrase_dom"/>
</dbReference>
<comment type="function">
    <text evidence="5">Methylates the class 1 translation termination release factors RF1/PrfA and RF2/PrfB on the glutamine residue of the universally conserved GGQ motif.</text>
</comment>
<dbReference type="PANTHER" id="PTHR18895">
    <property type="entry name" value="HEMK METHYLTRANSFERASE"/>
    <property type="match status" value="1"/>
</dbReference>
<dbReference type="HAMAP" id="MF_02126">
    <property type="entry name" value="RF_methyltr_PrmC"/>
    <property type="match status" value="1"/>
</dbReference>
<dbReference type="RefSeq" id="WP_072326781.1">
    <property type="nucleotide sequence ID" value="NZ_FPJW01000009.1"/>
</dbReference>
<dbReference type="SUPFAM" id="SSF53335">
    <property type="entry name" value="S-adenosyl-L-methionine-dependent methyltransferases"/>
    <property type="match status" value="1"/>
</dbReference>
<dbReference type="Pfam" id="PF05175">
    <property type="entry name" value="MTS"/>
    <property type="match status" value="1"/>
</dbReference>
<dbReference type="Pfam" id="PF17827">
    <property type="entry name" value="PrmC_N"/>
    <property type="match status" value="1"/>
</dbReference>
<feature type="domain" description="Methyltransferase small" evidence="6">
    <location>
        <begin position="114"/>
        <end position="191"/>
    </location>
</feature>
<dbReference type="NCBIfam" id="TIGR03534">
    <property type="entry name" value="RF_mod_PrmC"/>
    <property type="match status" value="1"/>
</dbReference>
<dbReference type="PANTHER" id="PTHR18895:SF74">
    <property type="entry name" value="MTRF1L RELEASE FACTOR GLUTAMINE METHYLTRANSFERASE"/>
    <property type="match status" value="1"/>
</dbReference>
<keyword evidence="9" id="KW-1185">Reference proteome</keyword>
<dbReference type="InterPro" id="IPR040758">
    <property type="entry name" value="PrmC_N"/>
</dbReference>
<feature type="binding site" evidence="5">
    <location>
        <position position="172"/>
    </location>
    <ligand>
        <name>S-adenosyl-L-methionine</name>
        <dbReference type="ChEBI" id="CHEBI:59789"/>
    </ligand>
</feature>
<evidence type="ECO:0000313" key="9">
    <source>
        <dbReference type="Proteomes" id="UP000182350"/>
    </source>
</evidence>
<sequence length="282" mass="31068">MPEITLAAWLQQATNRLQQASVEAARHEAQCLLSWALDKNTAFFHARPEFLLNATQQQQLAEGLQRRLTGEPLAWILGQWEFWGLPLQVSPATLIPRADTECLVELALQVCELPQARVLDLGTGTGAVALALKKERPDWQVDAVDFQPDAVKLAQANAQRLGLDIRVWQSDWWQQVPAGQYDLLVSNPPYIHPDDPHLSQGDLRYEPTSALVGGQDGLDAYRALLNPVQQRLTPGGYLLVEHGYDQAAAVAALFSRAGLVGIQLQQDLAGQPRVTLGRRPAA</sequence>
<protein>
    <recommendedName>
        <fullName evidence="5">Release factor glutamine methyltransferase</fullName>
        <shortName evidence="5">RF MTase</shortName>
        <ecNumber evidence="5">2.1.1.297</ecNumber>
    </recommendedName>
    <alternativeName>
        <fullName evidence="5">N5-glutamine methyltransferase PrmC</fullName>
    </alternativeName>
    <alternativeName>
        <fullName evidence="5">Protein-(glutamine-N5) MTase PrmC</fullName>
    </alternativeName>
    <alternativeName>
        <fullName evidence="5">Protein-glutamine N-methyltransferase PrmC</fullName>
    </alternativeName>
</protein>
<dbReference type="Gene3D" id="3.40.50.150">
    <property type="entry name" value="Vaccinia Virus protein VP39"/>
    <property type="match status" value="1"/>
</dbReference>
<dbReference type="Gene3D" id="1.10.8.10">
    <property type="entry name" value="DNA helicase RuvA subunit, C-terminal domain"/>
    <property type="match status" value="1"/>
</dbReference>
<evidence type="ECO:0000256" key="4">
    <source>
        <dbReference type="ARBA" id="ARBA00048391"/>
    </source>
</evidence>
<comment type="similarity">
    <text evidence="5">Belongs to the protein N5-glutamine methyltransferase family. PrmC subfamily.</text>
</comment>
<dbReference type="GO" id="GO:0102559">
    <property type="term" value="F:peptide chain release factor N(5)-glutamine methyltransferase activity"/>
    <property type="evidence" value="ECO:0007669"/>
    <property type="project" value="UniProtKB-EC"/>
</dbReference>
<feature type="binding site" evidence="5">
    <location>
        <position position="145"/>
    </location>
    <ligand>
        <name>S-adenosyl-L-methionine</name>
        <dbReference type="ChEBI" id="CHEBI:59789"/>
    </ligand>
</feature>
<dbReference type="NCBIfam" id="TIGR00536">
    <property type="entry name" value="hemK_fam"/>
    <property type="match status" value="1"/>
</dbReference>
<reference evidence="8 9" key="1">
    <citation type="submission" date="2016-11" db="EMBL/GenBank/DDBJ databases">
        <authorList>
            <person name="Jaros S."/>
            <person name="Januszkiewicz K."/>
            <person name="Wedrychowicz H."/>
        </authorList>
    </citation>
    <scope>NUCLEOTIDE SEQUENCE [LARGE SCALE GENOMIC DNA]</scope>
    <source>
        <strain evidence="8 9">DSM 21637</strain>
    </source>
</reference>
<feature type="binding site" evidence="5">
    <location>
        <begin position="122"/>
        <end position="126"/>
    </location>
    <ligand>
        <name>S-adenosyl-L-methionine</name>
        <dbReference type="ChEBI" id="CHEBI:59789"/>
    </ligand>
</feature>
<dbReference type="PROSITE" id="PS00092">
    <property type="entry name" value="N6_MTASE"/>
    <property type="match status" value="1"/>
</dbReference>
<dbReference type="AlphaFoldDB" id="A0A1K1YX17"/>
<organism evidence="8 9">
    <name type="scientific">Marinospirillum alkaliphilum DSM 21637</name>
    <dbReference type="NCBI Taxonomy" id="1122209"/>
    <lineage>
        <taxon>Bacteria</taxon>
        <taxon>Pseudomonadati</taxon>
        <taxon>Pseudomonadota</taxon>
        <taxon>Gammaproteobacteria</taxon>
        <taxon>Oceanospirillales</taxon>
        <taxon>Oceanospirillaceae</taxon>
        <taxon>Marinospirillum</taxon>
    </lineage>
</organism>
<gene>
    <name evidence="5" type="primary">prmC</name>
    <name evidence="8" type="ORF">SAMN02745752_02450</name>
</gene>
<dbReference type="Proteomes" id="UP000182350">
    <property type="component" value="Unassembled WGS sequence"/>
</dbReference>
<proteinExistence type="inferred from homology"/>
<keyword evidence="2 5" id="KW-0808">Transferase</keyword>
<accession>A0A1K1YX17</accession>
<comment type="catalytic activity">
    <reaction evidence="4 5">
        <text>L-glutaminyl-[peptide chain release factor] + S-adenosyl-L-methionine = N(5)-methyl-L-glutaminyl-[peptide chain release factor] + S-adenosyl-L-homocysteine + H(+)</text>
        <dbReference type="Rhea" id="RHEA:42896"/>
        <dbReference type="Rhea" id="RHEA-COMP:10271"/>
        <dbReference type="Rhea" id="RHEA-COMP:10272"/>
        <dbReference type="ChEBI" id="CHEBI:15378"/>
        <dbReference type="ChEBI" id="CHEBI:30011"/>
        <dbReference type="ChEBI" id="CHEBI:57856"/>
        <dbReference type="ChEBI" id="CHEBI:59789"/>
        <dbReference type="ChEBI" id="CHEBI:61891"/>
        <dbReference type="EC" id="2.1.1.297"/>
    </reaction>
</comment>
<dbReference type="InterPro" id="IPR002052">
    <property type="entry name" value="DNA_methylase_N6_adenine_CS"/>
</dbReference>
<dbReference type="STRING" id="1122209.SAMN02745752_02450"/>
<evidence type="ECO:0000256" key="1">
    <source>
        <dbReference type="ARBA" id="ARBA00022603"/>
    </source>
</evidence>
<evidence type="ECO:0000256" key="2">
    <source>
        <dbReference type="ARBA" id="ARBA00022679"/>
    </source>
</evidence>
<dbReference type="GO" id="GO:0003676">
    <property type="term" value="F:nucleic acid binding"/>
    <property type="evidence" value="ECO:0007669"/>
    <property type="project" value="InterPro"/>
</dbReference>